<dbReference type="CDD" id="cd14014">
    <property type="entry name" value="STKc_PknB_like"/>
    <property type="match status" value="1"/>
</dbReference>
<dbReference type="InterPro" id="IPR011009">
    <property type="entry name" value="Kinase-like_dom_sf"/>
</dbReference>
<keyword evidence="7" id="KW-0472">Membrane</keyword>
<feature type="repeat" description="TPR" evidence="5">
    <location>
        <begin position="719"/>
        <end position="752"/>
    </location>
</feature>
<evidence type="ECO:0000256" key="2">
    <source>
        <dbReference type="ARBA" id="ARBA00022741"/>
    </source>
</evidence>
<dbReference type="RefSeq" id="WP_077412431.1">
    <property type="nucleotide sequence ID" value="NZ_JBHRTS010000004.1"/>
</dbReference>
<sequence length="896" mass="101264">MNKQIKTLFETAIEYPADQRESVVDLSDFPDEVKTKVKRLLAINVDEVAITGTIIDSVHIGLEIKPIEAGLVIDAYKLAEPLGIGGQGEVWLAQRNQDDFAHQVAIKFLKPIHDDKELQRFRNERELLAQLKHNNIAQLIGGGELLDDSKSPRPYMILEWVEGLPLLEYCKQHQFNLKQYLHIFLQICDAISYAHSHLVVHRDIKPNNIIVTKDGVVKLLDFGIAKILASNSVDTQTVPVMTLAYSSPEQVTGAPISTATDIYILGLLLYEMLTGQRAQAVVSEVPSELIHEITEKTPPIPSHVELLPKLNRNYSKKQLRGDLDNLIMMAIRKEPHRRYPTVSALAQDVKNYLDGKPLLAVGDSAWYKVKKLVSRNPAVTLLSAVVLFFLIALPLVMYNSQQQISQQRDLEIAARKEAQQQSRIANRTKDFLVNILESASPLANRGEDISLQDVLASSERLLEYGLNDQPIIKAELINTISSIHHHLGDSKKAIEYYQKSLPIYVANNDLSGQVFTLGQLAVVSVLSNDPQEAEKYAKSADILSQQLSDPVELAWHHSQMATWQGSMGQGEKAQEMLLITLQKLQDENIEDHELLGRIYNELSFTSKDNQQKLKYIEQALHHGEKDHGKIHPKYFNRLINKAAQLNRNNQTAAAENTFLEAQEIGNKLFDKTHPNLARLYGELAFIYQDTGRFETAKNYFESAINMHKEFGGVNNLSYVLVTNNLGFLYEDMGEFNNAEQFYRESLKLRQLYFSADPMRVAGSQFNLARLLAKMGRHVESEELLSQVIPVYQSKNKNLLSTEIVQLANQVGMDVSSACQTAEAEIIRLKAEVEKISEKSWLRMYHELWLGQMAIKCDLNEMAKQLLLSAKNHATDIYNPDSEGLKRIHLLVEIAIQ</sequence>
<feature type="repeat" description="TPR" evidence="5">
    <location>
        <begin position="677"/>
        <end position="710"/>
    </location>
</feature>
<evidence type="ECO:0000313" key="10">
    <source>
        <dbReference type="Proteomes" id="UP001595533"/>
    </source>
</evidence>
<keyword evidence="3 9" id="KW-0418">Kinase</keyword>
<dbReference type="PROSITE" id="PS50011">
    <property type="entry name" value="PROTEIN_KINASE_DOM"/>
    <property type="match status" value="1"/>
</dbReference>
<dbReference type="Pfam" id="PF13181">
    <property type="entry name" value="TPR_8"/>
    <property type="match status" value="1"/>
</dbReference>
<reference evidence="10" key="1">
    <citation type="journal article" date="2019" name="Int. J. Syst. Evol. Microbiol.">
        <title>The Global Catalogue of Microorganisms (GCM) 10K type strain sequencing project: providing services to taxonomists for standard genome sequencing and annotation.</title>
        <authorList>
            <consortium name="The Broad Institute Genomics Platform"/>
            <consortium name="The Broad Institute Genome Sequencing Center for Infectious Disease"/>
            <person name="Wu L."/>
            <person name="Ma J."/>
        </authorList>
    </citation>
    <scope>NUCLEOTIDE SEQUENCE [LARGE SCALE GENOMIC DNA]</scope>
    <source>
        <strain evidence="10">KCTC 42953</strain>
    </source>
</reference>
<evidence type="ECO:0000256" key="6">
    <source>
        <dbReference type="SAM" id="Coils"/>
    </source>
</evidence>
<dbReference type="Pfam" id="PF00069">
    <property type="entry name" value="Pkinase"/>
    <property type="match status" value="1"/>
</dbReference>
<dbReference type="InterPro" id="IPR011990">
    <property type="entry name" value="TPR-like_helical_dom_sf"/>
</dbReference>
<dbReference type="SUPFAM" id="SSF48452">
    <property type="entry name" value="TPR-like"/>
    <property type="match status" value="2"/>
</dbReference>
<accession>A0ABV7J7Q7</accession>
<dbReference type="Gene3D" id="1.10.510.10">
    <property type="entry name" value="Transferase(Phosphotransferase) domain 1"/>
    <property type="match status" value="1"/>
</dbReference>
<evidence type="ECO:0000256" key="3">
    <source>
        <dbReference type="ARBA" id="ARBA00022777"/>
    </source>
</evidence>
<protein>
    <submittedName>
        <fullName evidence="9">Protein kinase</fullName>
    </submittedName>
</protein>
<gene>
    <name evidence="9" type="ORF">ACFODZ_07910</name>
</gene>
<feature type="domain" description="Protein kinase" evidence="8">
    <location>
        <begin position="76"/>
        <end position="353"/>
    </location>
</feature>
<evidence type="ECO:0000259" key="8">
    <source>
        <dbReference type="PROSITE" id="PS50011"/>
    </source>
</evidence>
<proteinExistence type="predicted"/>
<dbReference type="GO" id="GO:0016301">
    <property type="term" value="F:kinase activity"/>
    <property type="evidence" value="ECO:0007669"/>
    <property type="project" value="UniProtKB-KW"/>
</dbReference>
<name>A0ABV7J7Q7_9GAMM</name>
<feature type="transmembrane region" description="Helical" evidence="7">
    <location>
        <begin position="378"/>
        <end position="398"/>
    </location>
</feature>
<dbReference type="PROSITE" id="PS00108">
    <property type="entry name" value="PROTEIN_KINASE_ST"/>
    <property type="match status" value="1"/>
</dbReference>
<organism evidence="9 10">
    <name type="scientific">Marinicella sediminis</name>
    <dbReference type="NCBI Taxonomy" id="1792834"/>
    <lineage>
        <taxon>Bacteria</taxon>
        <taxon>Pseudomonadati</taxon>
        <taxon>Pseudomonadota</taxon>
        <taxon>Gammaproteobacteria</taxon>
        <taxon>Lysobacterales</taxon>
        <taxon>Marinicellaceae</taxon>
        <taxon>Marinicella</taxon>
    </lineage>
</organism>
<keyword evidence="2" id="KW-0547">Nucleotide-binding</keyword>
<keyword evidence="7" id="KW-1133">Transmembrane helix</keyword>
<dbReference type="InterPro" id="IPR008271">
    <property type="entry name" value="Ser/Thr_kinase_AS"/>
</dbReference>
<keyword evidence="7" id="KW-0812">Transmembrane</keyword>
<dbReference type="SMART" id="SM00220">
    <property type="entry name" value="S_TKc"/>
    <property type="match status" value="1"/>
</dbReference>
<keyword evidence="5" id="KW-0802">TPR repeat</keyword>
<evidence type="ECO:0000313" key="9">
    <source>
        <dbReference type="EMBL" id="MFC3194163.1"/>
    </source>
</evidence>
<dbReference type="EMBL" id="JBHRTS010000004">
    <property type="protein sequence ID" value="MFC3194163.1"/>
    <property type="molecule type" value="Genomic_DNA"/>
</dbReference>
<keyword evidence="6" id="KW-0175">Coiled coil</keyword>
<feature type="coiled-coil region" evidence="6">
    <location>
        <begin position="635"/>
        <end position="662"/>
    </location>
</feature>
<dbReference type="Pfam" id="PF13424">
    <property type="entry name" value="TPR_12"/>
    <property type="match status" value="2"/>
</dbReference>
<dbReference type="Gene3D" id="1.25.40.10">
    <property type="entry name" value="Tetratricopeptide repeat domain"/>
    <property type="match status" value="2"/>
</dbReference>
<evidence type="ECO:0000256" key="5">
    <source>
        <dbReference type="PROSITE-ProRule" id="PRU00339"/>
    </source>
</evidence>
<dbReference type="Gene3D" id="3.30.200.20">
    <property type="entry name" value="Phosphorylase Kinase, domain 1"/>
    <property type="match status" value="1"/>
</dbReference>
<dbReference type="InterPro" id="IPR019734">
    <property type="entry name" value="TPR_rpt"/>
</dbReference>
<dbReference type="Proteomes" id="UP001595533">
    <property type="component" value="Unassembled WGS sequence"/>
</dbReference>
<dbReference type="SUPFAM" id="SSF56112">
    <property type="entry name" value="Protein kinase-like (PK-like)"/>
    <property type="match status" value="1"/>
</dbReference>
<dbReference type="PANTHER" id="PTHR43289">
    <property type="entry name" value="MITOGEN-ACTIVATED PROTEIN KINASE KINASE KINASE 20-RELATED"/>
    <property type="match status" value="1"/>
</dbReference>
<dbReference type="PROSITE" id="PS50005">
    <property type="entry name" value="TPR"/>
    <property type="match status" value="2"/>
</dbReference>
<dbReference type="SMART" id="SM00028">
    <property type="entry name" value="TPR"/>
    <property type="match status" value="5"/>
</dbReference>
<evidence type="ECO:0000256" key="1">
    <source>
        <dbReference type="ARBA" id="ARBA00022679"/>
    </source>
</evidence>
<dbReference type="InterPro" id="IPR000719">
    <property type="entry name" value="Prot_kinase_dom"/>
</dbReference>
<keyword evidence="1" id="KW-0808">Transferase</keyword>
<keyword evidence="10" id="KW-1185">Reference proteome</keyword>
<comment type="caution">
    <text evidence="9">The sequence shown here is derived from an EMBL/GenBank/DDBJ whole genome shotgun (WGS) entry which is preliminary data.</text>
</comment>
<evidence type="ECO:0000256" key="4">
    <source>
        <dbReference type="ARBA" id="ARBA00022840"/>
    </source>
</evidence>
<dbReference type="PANTHER" id="PTHR43289:SF34">
    <property type="entry name" value="SERINE_THREONINE-PROTEIN KINASE YBDM-RELATED"/>
    <property type="match status" value="1"/>
</dbReference>
<evidence type="ECO:0000256" key="7">
    <source>
        <dbReference type="SAM" id="Phobius"/>
    </source>
</evidence>
<keyword evidence="4" id="KW-0067">ATP-binding</keyword>